<evidence type="ECO:0000313" key="12">
    <source>
        <dbReference type="EMBL" id="GAB95540.1"/>
    </source>
</evidence>
<dbReference type="InterPro" id="IPR029056">
    <property type="entry name" value="Ribokinase-like"/>
</dbReference>
<dbReference type="GO" id="GO:0004417">
    <property type="term" value="F:hydroxyethylthiazole kinase activity"/>
    <property type="evidence" value="ECO:0007669"/>
    <property type="project" value="UniProtKB-UniRule"/>
</dbReference>
<evidence type="ECO:0000256" key="4">
    <source>
        <dbReference type="ARBA" id="ARBA00022679"/>
    </source>
</evidence>
<name>K6W8L4_9MICO</name>
<keyword evidence="4 11" id="KW-0808">Transferase</keyword>
<comment type="caution">
    <text evidence="12">The sequence shown here is derived from an EMBL/GenBank/DDBJ whole genome shotgun (WGS) entry which is preliminary data.</text>
</comment>
<dbReference type="PRINTS" id="PR01099">
    <property type="entry name" value="HYETHTZKNASE"/>
</dbReference>
<dbReference type="Proteomes" id="UP000008366">
    <property type="component" value="Unassembled WGS sequence"/>
</dbReference>
<dbReference type="GO" id="GO:0000287">
    <property type="term" value="F:magnesium ion binding"/>
    <property type="evidence" value="ECO:0007669"/>
    <property type="project" value="UniProtKB-UniRule"/>
</dbReference>
<evidence type="ECO:0000256" key="10">
    <source>
        <dbReference type="ARBA" id="ARBA00022977"/>
    </source>
</evidence>
<evidence type="ECO:0000256" key="9">
    <source>
        <dbReference type="ARBA" id="ARBA00022842"/>
    </source>
</evidence>
<reference evidence="12 13" key="1">
    <citation type="submission" date="2012-08" db="EMBL/GenBank/DDBJ databases">
        <title>Whole genome shotgun sequence of Kineosphaera limosa NBRC 100340.</title>
        <authorList>
            <person name="Yoshida I."/>
            <person name="Isaki S."/>
            <person name="Hosoyama A."/>
            <person name="Tsuchikane K."/>
            <person name="Katsumata H."/>
            <person name="Ando Y."/>
            <person name="Ohji S."/>
            <person name="Hamada M."/>
            <person name="Tamura T."/>
            <person name="Yamazoe A."/>
            <person name="Yamazaki S."/>
            <person name="Fujita N."/>
        </authorList>
    </citation>
    <scope>NUCLEOTIDE SEQUENCE [LARGE SCALE GENOMIC DNA]</scope>
    <source>
        <strain evidence="12 13">NBRC 100340</strain>
    </source>
</reference>
<protein>
    <recommendedName>
        <fullName evidence="11">Hydroxyethylthiazole kinase</fullName>
        <ecNumber evidence="11">2.7.1.50</ecNumber>
    </recommendedName>
    <alternativeName>
        <fullName evidence="11">4-methyl-5-beta-hydroxyethylthiazole kinase</fullName>
        <shortName evidence="11">TH kinase</shortName>
        <shortName evidence="11">Thz kinase</shortName>
    </alternativeName>
</protein>
<dbReference type="AlphaFoldDB" id="K6W8L4"/>
<evidence type="ECO:0000256" key="2">
    <source>
        <dbReference type="ARBA" id="ARBA00001946"/>
    </source>
</evidence>
<comment type="cofactor">
    <cofactor evidence="2 11">
        <name>Mg(2+)</name>
        <dbReference type="ChEBI" id="CHEBI:18420"/>
    </cofactor>
</comment>
<comment type="similarity">
    <text evidence="11">Belongs to the Thz kinase family.</text>
</comment>
<keyword evidence="6 11" id="KW-0547">Nucleotide-binding</keyword>
<comment type="function">
    <text evidence="11">Catalyzes the phosphorylation of the hydroxyl group of 4-methyl-5-beta-hydroxyethylthiazole (THZ).</text>
</comment>
<evidence type="ECO:0000256" key="6">
    <source>
        <dbReference type="ARBA" id="ARBA00022741"/>
    </source>
</evidence>
<dbReference type="RefSeq" id="WP_006592072.1">
    <property type="nucleotide sequence ID" value="NZ_BAHD01000022.1"/>
</dbReference>
<comment type="pathway">
    <text evidence="3 11">Cofactor biosynthesis; thiamine diphosphate biosynthesis; 4-methyl-5-(2-phosphoethyl)-thiazole from 5-(2-hydroxyethyl)-4-methylthiazole: step 1/1.</text>
</comment>
<keyword evidence="10 11" id="KW-0784">Thiamine biosynthesis</keyword>
<dbReference type="STRING" id="1184609.KILIM_022_00240"/>
<organism evidence="12 13">
    <name type="scientific">Kineosphaera limosa NBRC 100340</name>
    <dbReference type="NCBI Taxonomy" id="1184609"/>
    <lineage>
        <taxon>Bacteria</taxon>
        <taxon>Bacillati</taxon>
        <taxon>Actinomycetota</taxon>
        <taxon>Actinomycetes</taxon>
        <taxon>Micrococcales</taxon>
        <taxon>Dermatophilaceae</taxon>
        <taxon>Kineosphaera</taxon>
    </lineage>
</organism>
<proteinExistence type="inferred from homology"/>
<dbReference type="Gene3D" id="3.40.1190.20">
    <property type="match status" value="1"/>
</dbReference>
<dbReference type="eggNOG" id="COG2145">
    <property type="taxonomic scope" value="Bacteria"/>
</dbReference>
<dbReference type="GO" id="GO:0009228">
    <property type="term" value="P:thiamine biosynthetic process"/>
    <property type="evidence" value="ECO:0007669"/>
    <property type="project" value="UniProtKB-KW"/>
</dbReference>
<feature type="binding site" evidence="11">
    <location>
        <position position="126"/>
    </location>
    <ligand>
        <name>ATP</name>
        <dbReference type="ChEBI" id="CHEBI:30616"/>
    </ligand>
</feature>
<dbReference type="GO" id="GO:0005524">
    <property type="term" value="F:ATP binding"/>
    <property type="evidence" value="ECO:0007669"/>
    <property type="project" value="UniProtKB-UniRule"/>
</dbReference>
<accession>K6W8L4</accession>
<dbReference type="EMBL" id="BAHD01000022">
    <property type="protein sequence ID" value="GAB95540.1"/>
    <property type="molecule type" value="Genomic_DNA"/>
</dbReference>
<keyword evidence="5 11" id="KW-0479">Metal-binding</keyword>
<evidence type="ECO:0000256" key="7">
    <source>
        <dbReference type="ARBA" id="ARBA00022777"/>
    </source>
</evidence>
<evidence type="ECO:0000256" key="11">
    <source>
        <dbReference type="HAMAP-Rule" id="MF_00228"/>
    </source>
</evidence>
<keyword evidence="7 11" id="KW-0418">Kinase</keyword>
<comment type="catalytic activity">
    <reaction evidence="1 11">
        <text>5-(2-hydroxyethyl)-4-methylthiazole + ATP = 4-methyl-5-(2-phosphooxyethyl)-thiazole + ADP + H(+)</text>
        <dbReference type="Rhea" id="RHEA:24212"/>
        <dbReference type="ChEBI" id="CHEBI:15378"/>
        <dbReference type="ChEBI" id="CHEBI:17957"/>
        <dbReference type="ChEBI" id="CHEBI:30616"/>
        <dbReference type="ChEBI" id="CHEBI:58296"/>
        <dbReference type="ChEBI" id="CHEBI:456216"/>
        <dbReference type="EC" id="2.7.1.50"/>
    </reaction>
</comment>
<evidence type="ECO:0000256" key="5">
    <source>
        <dbReference type="ARBA" id="ARBA00022723"/>
    </source>
</evidence>
<feature type="binding site" evidence="11">
    <location>
        <position position="171"/>
    </location>
    <ligand>
        <name>ATP</name>
        <dbReference type="ChEBI" id="CHEBI:30616"/>
    </ligand>
</feature>
<dbReference type="Pfam" id="PF02110">
    <property type="entry name" value="HK"/>
    <property type="match status" value="1"/>
</dbReference>
<dbReference type="UniPathway" id="UPA00060">
    <property type="reaction ID" value="UER00139"/>
</dbReference>
<evidence type="ECO:0000256" key="1">
    <source>
        <dbReference type="ARBA" id="ARBA00001771"/>
    </source>
</evidence>
<dbReference type="CDD" id="cd01170">
    <property type="entry name" value="THZ_kinase"/>
    <property type="match status" value="1"/>
</dbReference>
<dbReference type="InterPro" id="IPR000417">
    <property type="entry name" value="Hyethyz_kinase"/>
</dbReference>
<dbReference type="OrthoDB" id="8909021at2"/>
<dbReference type="NCBIfam" id="NF006830">
    <property type="entry name" value="PRK09355.1"/>
    <property type="match status" value="1"/>
</dbReference>
<gene>
    <name evidence="11 12" type="primary">thiM</name>
    <name evidence="12" type="ORF">KILIM_022_00240</name>
</gene>
<feature type="binding site" evidence="11">
    <location>
        <position position="50"/>
    </location>
    <ligand>
        <name>substrate</name>
    </ligand>
</feature>
<sequence>MNDSPITAAQVGEALDALRNEGPLVQCLTNIVVTNWTANVLLAAGAAPAMVDNEQEAGLFAGVASGVLVNLGTPQENTVAGMRAAVAGAKDASTPWVLDPVAAGGLPWRTEIARELVAAGAPTIIRGNASEIAGLAGGAGGRGVDSTDTPDAVREVAQDLARANSCVVAVSGAVDLLTDGRRTVRLANGHEWLTRVTGVGCSLGALMAGFAGVVDDPLVAAASATGLLTVAADQAAQGAQGPGTFAVALLDRLASLSADDLVEQVRLS</sequence>
<dbReference type="PIRSF" id="PIRSF000513">
    <property type="entry name" value="Thz_kinase"/>
    <property type="match status" value="1"/>
</dbReference>
<evidence type="ECO:0000256" key="3">
    <source>
        <dbReference type="ARBA" id="ARBA00004868"/>
    </source>
</evidence>
<keyword evidence="13" id="KW-1185">Reference proteome</keyword>
<keyword evidence="9 11" id="KW-0460">Magnesium</keyword>
<dbReference type="HAMAP" id="MF_00228">
    <property type="entry name" value="Thz_kinase"/>
    <property type="match status" value="1"/>
</dbReference>
<evidence type="ECO:0000256" key="8">
    <source>
        <dbReference type="ARBA" id="ARBA00022840"/>
    </source>
</evidence>
<dbReference type="SUPFAM" id="SSF53613">
    <property type="entry name" value="Ribokinase-like"/>
    <property type="match status" value="1"/>
</dbReference>
<evidence type="ECO:0000313" key="13">
    <source>
        <dbReference type="Proteomes" id="UP000008366"/>
    </source>
</evidence>
<dbReference type="EC" id="2.7.1.50" evidence="11"/>
<feature type="binding site" evidence="11">
    <location>
        <position position="198"/>
    </location>
    <ligand>
        <name>substrate</name>
    </ligand>
</feature>
<keyword evidence="8 11" id="KW-0067">ATP-binding</keyword>
<dbReference type="GO" id="GO:0009229">
    <property type="term" value="P:thiamine diphosphate biosynthetic process"/>
    <property type="evidence" value="ECO:0007669"/>
    <property type="project" value="UniProtKB-UniRule"/>
</dbReference>